<dbReference type="AlphaFoldDB" id="A0A4P6YRQ8"/>
<evidence type="ECO:0000256" key="1">
    <source>
        <dbReference type="SAM" id="Phobius"/>
    </source>
</evidence>
<proteinExistence type="predicted"/>
<feature type="transmembrane region" description="Helical" evidence="1">
    <location>
        <begin position="49"/>
        <end position="69"/>
    </location>
</feature>
<sequence>MNKLILAFVSFILAILSAFGLALMGNFSEIMQSSTLVAGNITTNYFHTWEVGFPIVFLLVTIILITWYLKEESEK</sequence>
<organism evidence="2 3">
    <name type="scientific">Periweissella cryptocerci</name>
    <dbReference type="NCBI Taxonomy" id="2506420"/>
    <lineage>
        <taxon>Bacteria</taxon>
        <taxon>Bacillati</taxon>
        <taxon>Bacillota</taxon>
        <taxon>Bacilli</taxon>
        <taxon>Lactobacillales</taxon>
        <taxon>Lactobacillaceae</taxon>
        <taxon>Periweissella</taxon>
    </lineage>
</organism>
<reference evidence="3" key="1">
    <citation type="submission" date="2019-03" db="EMBL/GenBank/DDBJ databases">
        <title>Weissella sp. 26KH-42 Genome sequencing.</title>
        <authorList>
            <person name="Heo J."/>
            <person name="Kim S.-J."/>
            <person name="Kim J.-S."/>
            <person name="Hong S.-B."/>
            <person name="Kwon S.-W."/>
        </authorList>
    </citation>
    <scope>NUCLEOTIDE SEQUENCE [LARGE SCALE GENOMIC DNA]</scope>
    <source>
        <strain evidence="3">26KH-42</strain>
    </source>
</reference>
<keyword evidence="3" id="KW-1185">Reference proteome</keyword>
<dbReference type="EMBL" id="CP037940">
    <property type="protein sequence ID" value="QBO35316.1"/>
    <property type="molecule type" value="Genomic_DNA"/>
</dbReference>
<keyword evidence="1" id="KW-0812">Transmembrane</keyword>
<evidence type="ECO:0000313" key="2">
    <source>
        <dbReference type="EMBL" id="QBO35316.1"/>
    </source>
</evidence>
<name>A0A4P6YRQ8_9LACO</name>
<protein>
    <submittedName>
        <fullName evidence="2">Uncharacterized protein</fullName>
    </submittedName>
</protein>
<accession>A0A4P6YRQ8</accession>
<dbReference type="KEGG" id="wei:EQG49_01970"/>
<dbReference type="Proteomes" id="UP000292886">
    <property type="component" value="Chromosome"/>
</dbReference>
<keyword evidence="1" id="KW-0472">Membrane</keyword>
<dbReference type="RefSeq" id="WP_133362396.1">
    <property type="nucleotide sequence ID" value="NZ_CP037940.1"/>
</dbReference>
<evidence type="ECO:0000313" key="3">
    <source>
        <dbReference type="Proteomes" id="UP000292886"/>
    </source>
</evidence>
<keyword evidence="1" id="KW-1133">Transmembrane helix</keyword>
<gene>
    <name evidence="2" type="ORF">EQG49_01970</name>
</gene>